<keyword evidence="2" id="KW-1185">Reference proteome</keyword>
<name>A0A383V6N5_TETOB</name>
<dbReference type="Proteomes" id="UP000256970">
    <property type="component" value="Unassembled WGS sequence"/>
</dbReference>
<reference evidence="1 2" key="1">
    <citation type="submission" date="2016-10" db="EMBL/GenBank/DDBJ databases">
        <authorList>
            <person name="Cai Z."/>
        </authorList>
    </citation>
    <scope>NUCLEOTIDE SEQUENCE [LARGE SCALE GENOMIC DNA]</scope>
</reference>
<sequence length="672" mass="71644">MSGRWVALYDGEGALDLQFDAKVASVAKGRVEFDYTPTANMPCHATGAAYCGDNGISLRITTTNPANPLRNIRLLPPGFEGAAGREVFHPWFLKSLERFSVLRFMSWLNTNSDSLLPWESRITPAAASQAHNDGAGVALEHIVDLCNRLGASPWINVHHLADDAYVRKLAGFLKANLRPDLRVTVEHSNEVWNQGLPQGKYARERGLAQRLSGQAELAGYIYHGKRSAEIWAIFDDVFGGSSRLQKVLSTWGFVCSGSWGSGCGTVALNSSLSYAGVAAAADAVAVAGYFDCGLGQNPTLDAQTSIDALIAQCLSEAQLNKTRDNLLTLKAAAAKYGLPLTTYEAGPSIMEGSVIFNGGGTAGAAEKYIALQRDPRFQQVYEAYLALFDSVGLMSKALPLMHFASAGLPSKYGSWGLIEYTGQLPSSAPKYRAVVATLDKKQPAGLYPGCFGPAKGAAGLGDGSFFGVPAVTFPRRGGVLVQGITYNITMPASLTSPTAAVTFSLFQGSDCNSATPLQITGPVKPQTLGFDSYVPFTLPASAEGLGFFIRVENPATGQRNYSEVFEIQKQQLQGPGGCLVNPLLPPNQPFVRPPNRCSPEYKWNISSMPSGICEVLPNGARYYRTSTKAGAWYSLGKPVFDFTAQFSPSPSYTALAAAGLPVGPLKPGQPCS</sequence>
<evidence type="ECO:0000313" key="1">
    <source>
        <dbReference type="EMBL" id="SZX61267.1"/>
    </source>
</evidence>
<protein>
    <submittedName>
        <fullName evidence="1">Uncharacterized protein</fullName>
    </submittedName>
</protein>
<dbReference type="STRING" id="3088.A0A383V6N5"/>
<gene>
    <name evidence="1" type="ORF">BQ4739_LOCUS1780</name>
</gene>
<organism evidence="1 2">
    <name type="scientific">Tetradesmus obliquus</name>
    <name type="common">Green alga</name>
    <name type="synonym">Acutodesmus obliquus</name>
    <dbReference type="NCBI Taxonomy" id="3088"/>
    <lineage>
        <taxon>Eukaryota</taxon>
        <taxon>Viridiplantae</taxon>
        <taxon>Chlorophyta</taxon>
        <taxon>core chlorophytes</taxon>
        <taxon>Chlorophyceae</taxon>
        <taxon>CS clade</taxon>
        <taxon>Sphaeropleales</taxon>
        <taxon>Scenedesmaceae</taxon>
        <taxon>Tetradesmus</taxon>
    </lineage>
</organism>
<accession>A0A383V6N5</accession>
<dbReference type="EMBL" id="FNXT01000133">
    <property type="protein sequence ID" value="SZX61267.1"/>
    <property type="molecule type" value="Genomic_DNA"/>
</dbReference>
<dbReference type="AlphaFoldDB" id="A0A383V6N5"/>
<proteinExistence type="predicted"/>
<evidence type="ECO:0000313" key="2">
    <source>
        <dbReference type="Proteomes" id="UP000256970"/>
    </source>
</evidence>